<dbReference type="SUPFAM" id="SSF81301">
    <property type="entry name" value="Nucleotidyltransferase"/>
    <property type="match status" value="1"/>
</dbReference>
<reference evidence="8" key="1">
    <citation type="submission" date="2021-01" db="UniProtKB">
        <authorList>
            <consortium name="EnsemblPlants"/>
        </authorList>
    </citation>
    <scope>IDENTIFICATION</scope>
</reference>
<dbReference type="EnsemblPlants" id="Kaladp0059s0327.1.v1.1">
    <property type="protein sequence ID" value="Kaladp0059s0327.1.v1.1"/>
    <property type="gene ID" value="Kaladp0059s0327.v1.1"/>
</dbReference>
<dbReference type="SMART" id="SM00954">
    <property type="entry name" value="RelA_SpoT"/>
    <property type="match status" value="1"/>
</dbReference>
<evidence type="ECO:0000313" key="9">
    <source>
        <dbReference type="Proteomes" id="UP000594263"/>
    </source>
</evidence>
<dbReference type="SUPFAM" id="SSF109604">
    <property type="entry name" value="HD-domain/PDEase-like"/>
    <property type="match status" value="1"/>
</dbReference>
<dbReference type="Pfam" id="PF13328">
    <property type="entry name" value="HD_4"/>
    <property type="match status" value="1"/>
</dbReference>
<evidence type="ECO:0000256" key="2">
    <source>
        <dbReference type="ARBA" id="ARBA00013251"/>
    </source>
</evidence>
<accession>A0A7N0UCT0</accession>
<dbReference type="PROSITE" id="PS00018">
    <property type="entry name" value="EF_HAND_1"/>
    <property type="match status" value="2"/>
</dbReference>
<dbReference type="InterPro" id="IPR011992">
    <property type="entry name" value="EF-hand-dom_pair"/>
</dbReference>
<feature type="domain" description="EF-hand" evidence="6">
    <location>
        <begin position="513"/>
        <end position="545"/>
    </location>
</feature>
<evidence type="ECO:0000259" key="6">
    <source>
        <dbReference type="PROSITE" id="PS50222"/>
    </source>
</evidence>
<dbReference type="FunFam" id="3.30.460.10:FF:000025">
    <property type="entry name" value="probable GTP diphosphokinase CRSH, chloroplastic"/>
    <property type="match status" value="1"/>
</dbReference>
<dbReference type="Gene3D" id="1.10.238.10">
    <property type="entry name" value="EF-hand"/>
    <property type="match status" value="1"/>
</dbReference>
<dbReference type="GO" id="GO:0005525">
    <property type="term" value="F:GTP binding"/>
    <property type="evidence" value="ECO:0007669"/>
    <property type="project" value="UniProtKB-KW"/>
</dbReference>
<evidence type="ECO:0000256" key="5">
    <source>
        <dbReference type="ARBA" id="ARBA00023134"/>
    </source>
</evidence>
<dbReference type="SUPFAM" id="SSF47473">
    <property type="entry name" value="EF-hand"/>
    <property type="match status" value="1"/>
</dbReference>
<dbReference type="Pfam" id="PF13499">
    <property type="entry name" value="EF-hand_7"/>
    <property type="match status" value="1"/>
</dbReference>
<evidence type="ECO:0000256" key="3">
    <source>
        <dbReference type="ARBA" id="ARBA00022837"/>
    </source>
</evidence>
<dbReference type="CDD" id="cd05399">
    <property type="entry name" value="NT_Rel-Spo_like"/>
    <property type="match status" value="1"/>
</dbReference>
<proteinExistence type="inferred from homology"/>
<dbReference type="InterPro" id="IPR007685">
    <property type="entry name" value="RelA_SpoT"/>
</dbReference>
<dbReference type="Gene3D" id="3.30.460.10">
    <property type="entry name" value="Beta Polymerase, domain 2"/>
    <property type="match status" value="1"/>
</dbReference>
<dbReference type="EC" id="2.7.6.5" evidence="2"/>
<dbReference type="InterPro" id="IPR018247">
    <property type="entry name" value="EF_Hand_1_Ca_BS"/>
</dbReference>
<keyword evidence="9" id="KW-1185">Reference proteome</keyword>
<dbReference type="PROSITE" id="PS50222">
    <property type="entry name" value="EF_HAND_2"/>
    <property type="match status" value="2"/>
</dbReference>
<dbReference type="PROSITE" id="PS51831">
    <property type="entry name" value="HD"/>
    <property type="match status" value="1"/>
</dbReference>
<dbReference type="GO" id="GO:0005509">
    <property type="term" value="F:calcium ion binding"/>
    <property type="evidence" value="ECO:0007669"/>
    <property type="project" value="InterPro"/>
</dbReference>
<organism evidence="8 9">
    <name type="scientific">Kalanchoe fedtschenkoi</name>
    <name type="common">Lavender scallops</name>
    <name type="synonym">South American air plant</name>
    <dbReference type="NCBI Taxonomy" id="63787"/>
    <lineage>
        <taxon>Eukaryota</taxon>
        <taxon>Viridiplantae</taxon>
        <taxon>Streptophyta</taxon>
        <taxon>Embryophyta</taxon>
        <taxon>Tracheophyta</taxon>
        <taxon>Spermatophyta</taxon>
        <taxon>Magnoliopsida</taxon>
        <taxon>eudicotyledons</taxon>
        <taxon>Gunneridae</taxon>
        <taxon>Pentapetalae</taxon>
        <taxon>Saxifragales</taxon>
        <taxon>Crassulaceae</taxon>
        <taxon>Kalanchoe</taxon>
    </lineage>
</organism>
<feature type="domain" description="EF-hand" evidence="6">
    <location>
        <begin position="476"/>
        <end position="511"/>
    </location>
</feature>
<evidence type="ECO:0000259" key="7">
    <source>
        <dbReference type="PROSITE" id="PS51831"/>
    </source>
</evidence>
<evidence type="ECO:0000256" key="4">
    <source>
        <dbReference type="ARBA" id="ARBA00023016"/>
    </source>
</evidence>
<keyword evidence="4" id="KW-0346">Stress response</keyword>
<dbReference type="FunFam" id="1.10.3210.10:FF:000019">
    <property type="entry name" value="Probable GTP diphosphokinase CRSH, chloroplastic"/>
    <property type="match status" value="1"/>
</dbReference>
<dbReference type="AlphaFoldDB" id="A0A7N0UCT0"/>
<dbReference type="Gramene" id="Kaladp0059s0327.1.v1.1">
    <property type="protein sequence ID" value="Kaladp0059s0327.1.v1.1"/>
    <property type="gene ID" value="Kaladp0059s0327.v1.1"/>
</dbReference>
<evidence type="ECO:0000313" key="8">
    <source>
        <dbReference type="EnsemblPlants" id="Kaladp0059s0327.1.v1.1"/>
    </source>
</evidence>
<dbReference type="SMART" id="SM00054">
    <property type="entry name" value="EFh"/>
    <property type="match status" value="2"/>
</dbReference>
<dbReference type="InterPro" id="IPR006674">
    <property type="entry name" value="HD_domain"/>
</dbReference>
<dbReference type="CDD" id="cd00051">
    <property type="entry name" value="EFh"/>
    <property type="match status" value="1"/>
</dbReference>
<dbReference type="Pfam" id="PF04607">
    <property type="entry name" value="RelA_SpoT"/>
    <property type="match status" value="1"/>
</dbReference>
<feature type="domain" description="HD" evidence="7">
    <location>
        <begin position="122"/>
        <end position="222"/>
    </location>
</feature>
<dbReference type="Gene3D" id="1.10.3210.10">
    <property type="entry name" value="Hypothetical protein af1432"/>
    <property type="match status" value="1"/>
</dbReference>
<name>A0A7N0UCT0_KALFE</name>
<dbReference type="GO" id="GO:0008728">
    <property type="term" value="F:GTP diphosphokinase activity"/>
    <property type="evidence" value="ECO:0007669"/>
    <property type="project" value="UniProtKB-EC"/>
</dbReference>
<keyword evidence="5" id="KW-0342">GTP-binding</keyword>
<keyword evidence="3" id="KW-0106">Calcium</keyword>
<sequence length="575" mass="64880">MKLLANNAHGHLHLPRRSRIHVRNAPRCNPRLNLRLLRSFRRRKPVLCARAAAATVAVEELPAMALEQAGGRMVVELVGAFNELTERMSVLSTKSSRILFVTLKLSIPILQSLPLAPDGRSTLTKALSVALILADLQMDAEVISAGILLELVEAGAITIYEVKDRISTALAHLLHEGMRVKKIPFKVEVLDDESASALRKFCLTYYEVRALVLDLAVKLDMMRHLNYLPRYQQQIFSLEVMKIYAPLAHAVGANILSLELEDLSFRYLFPYSYFYVDNWLRSHESESKPLIDVYKQQLLKALQADTVLADMVEDIQVMGRYKSRYSTMKKLLRDGRKPEEVNDILGLRVILTPRVGEDVVIGEKACYRTREVIQLLWREIPRRTKDYISRPKANGYRSLHMAVDVSENERPQPPMEIQIRTAEMDMLASGGTASHSLYKGGLTDPDEARKLKAIMMAAAEVAALRLQEVPSTAHNSLEGDQRGVFRLLDKNGDGKISIEELTEVMVELGASGEDAREMMQLLDSNSDGSLSSDEFDTFQKQVDFMRNLEDRDVQYKAILDKKLNDHSGSIQLHTD</sequence>
<dbReference type="OMA" id="CYRTREV"/>
<keyword evidence="5" id="KW-0547">Nucleotide-binding</keyword>
<dbReference type="Proteomes" id="UP000594263">
    <property type="component" value="Unplaced"/>
</dbReference>
<evidence type="ECO:0000256" key="1">
    <source>
        <dbReference type="ARBA" id="ARBA00007476"/>
    </source>
</evidence>
<dbReference type="InterPro" id="IPR043519">
    <property type="entry name" value="NT_sf"/>
</dbReference>
<dbReference type="GO" id="GO:0015969">
    <property type="term" value="P:guanosine tetraphosphate metabolic process"/>
    <property type="evidence" value="ECO:0007669"/>
    <property type="project" value="InterPro"/>
</dbReference>
<comment type="similarity">
    <text evidence="1">Belongs to the RelA/SpoT family.</text>
</comment>
<dbReference type="InterPro" id="IPR002048">
    <property type="entry name" value="EF_hand_dom"/>
</dbReference>
<dbReference type="PANTHER" id="PTHR21262:SF12">
    <property type="entry name" value="GTP DIPHOSPHOKINASE CRSH, CHLOROPLASTIC-RELATED"/>
    <property type="match status" value="1"/>
</dbReference>
<dbReference type="PANTHER" id="PTHR21262">
    <property type="entry name" value="GUANOSINE-3',5'-BIS DIPHOSPHATE 3'-PYROPHOSPHOHYDROLASE"/>
    <property type="match status" value="1"/>
</dbReference>
<protein>
    <recommendedName>
        <fullName evidence="2">GTP diphosphokinase</fullName>
        <ecNumber evidence="2">2.7.6.5</ecNumber>
    </recommendedName>
</protein>